<evidence type="ECO:0000256" key="4">
    <source>
        <dbReference type="ARBA" id="ARBA00012513"/>
    </source>
</evidence>
<comment type="catalytic activity">
    <reaction evidence="14">
        <text>L-threonyl-[protein] + ATP = O-phospho-L-threonyl-[protein] + ADP + H(+)</text>
        <dbReference type="Rhea" id="RHEA:46608"/>
        <dbReference type="Rhea" id="RHEA-COMP:11060"/>
        <dbReference type="Rhea" id="RHEA-COMP:11605"/>
        <dbReference type="ChEBI" id="CHEBI:15378"/>
        <dbReference type="ChEBI" id="CHEBI:30013"/>
        <dbReference type="ChEBI" id="CHEBI:30616"/>
        <dbReference type="ChEBI" id="CHEBI:61977"/>
        <dbReference type="ChEBI" id="CHEBI:456216"/>
        <dbReference type="EC" id="2.7.11.1"/>
    </reaction>
</comment>
<dbReference type="PROSITE" id="PS50011">
    <property type="entry name" value="PROTEIN_KINASE_DOM"/>
    <property type="match status" value="1"/>
</dbReference>
<sequence>MPNISLPTRSPLLSPRRSSHKDGLPLLQKSSSASSTSFESATSSMSARGQSQDATGSPVPNGRKRGPDSPTAHSPLAAAASPSPVSPPAAAIASGQQLADQYQLLEKLGTGSFGTVYKGIHRETGTIVAIKQIDLEDSDDDISEIQMEIAHLAQCDSDWVTRYYGSFVKGYKLWIIMEYLAGGSCLDLLKAGPFSEAHIAIICRELLLGLDYLHTEGKIHRDIKAANVLLSASGKVKLADFGVAAQLSNYNSRRNTFVGTPFWMAPEVIRQAGYDFKADLWSLGITAIEMAKGEPPLAEYHPMRVLFLIPKAKSPVLEGNFSTAFKDFVDLCLVKDPKMRPTTKDLLQHRFIKYARKTSTLTELIERHQDWKARGANRGGAIVKDHLREHEPSESSTFNGTVHSEWQFDTMRSRMAGSRLLDQSASSINVWERSGRGPPEEGEERAGYQTVKKDQRPVGDLMKAMESNQSSAVRDQDDDAASISSDSDAFSRASAASTPATSAASGPATPSAEAPKQTRSDHLEPSVHVSALKNTLRDNSSRNLAPPPSASSALASGPNTPSTPTAKSAGSTRPRRSSWNERNDINGTVLREKDVASGMETLRPVKRLDKNGSARISADFIGSGSVRGENPTQSLTPPGKGASPGTAARESEGQEKKRHASSESTSEQRSKGVGLVRDVLLPVLDRAKKEDMPAPEIEALEMISKGFEDLAQANGDVAYNLVVDLLMKMNDDEEARQNLSATFRTKYHRRQPTAAAQAQAQEEEDRAAAEAYRSPLTDLIYGKWLENFRSRWSLV</sequence>
<feature type="region of interest" description="Disordered" evidence="17">
    <location>
        <begin position="429"/>
        <end position="524"/>
    </location>
</feature>
<dbReference type="PANTHER" id="PTHR48012">
    <property type="entry name" value="STERILE20-LIKE KINASE, ISOFORM B-RELATED"/>
    <property type="match status" value="1"/>
</dbReference>
<dbReference type="InterPro" id="IPR050629">
    <property type="entry name" value="STE20/SPS1-PAK"/>
</dbReference>
<feature type="domain" description="Protein kinase" evidence="18">
    <location>
        <begin position="102"/>
        <end position="352"/>
    </location>
</feature>
<evidence type="ECO:0000256" key="14">
    <source>
        <dbReference type="ARBA" id="ARBA00047899"/>
    </source>
</evidence>
<dbReference type="Proteomes" id="UP000245768">
    <property type="component" value="Unassembled WGS sequence"/>
</dbReference>
<gene>
    <name evidence="19" type="ORF">FA10DRAFT_263944</name>
</gene>
<feature type="compositionally biased region" description="Low complexity" evidence="17">
    <location>
        <begin position="69"/>
        <end position="90"/>
    </location>
</feature>
<dbReference type="InParanoid" id="A0A316YV29"/>
<evidence type="ECO:0000256" key="9">
    <source>
        <dbReference type="ARBA" id="ARBA00022723"/>
    </source>
</evidence>
<protein>
    <recommendedName>
        <fullName evidence="4">non-specific serine/threonine protein kinase</fullName>
        <ecNumber evidence="4">2.7.11.1</ecNumber>
    </recommendedName>
</protein>
<dbReference type="AlphaFoldDB" id="A0A316YV29"/>
<feature type="region of interest" description="Disordered" evidence="17">
    <location>
        <begin position="536"/>
        <end position="672"/>
    </location>
</feature>
<evidence type="ECO:0000256" key="16">
    <source>
        <dbReference type="PROSITE-ProRule" id="PRU10141"/>
    </source>
</evidence>
<evidence type="ECO:0000256" key="15">
    <source>
        <dbReference type="ARBA" id="ARBA00048679"/>
    </source>
</evidence>
<feature type="compositionally biased region" description="Low complexity" evidence="17">
    <location>
        <begin position="481"/>
        <end position="515"/>
    </location>
</feature>
<keyword evidence="6" id="KW-0723">Serine/threonine-protein kinase</keyword>
<dbReference type="SUPFAM" id="SSF56112">
    <property type="entry name" value="Protein kinase-like (PK-like)"/>
    <property type="match status" value="1"/>
</dbReference>
<evidence type="ECO:0000256" key="10">
    <source>
        <dbReference type="ARBA" id="ARBA00022741"/>
    </source>
</evidence>
<comment type="subcellular location">
    <subcellularLocation>
        <location evidence="2">Cytoplasm</location>
    </subcellularLocation>
</comment>
<keyword evidence="11 19" id="KW-0418">Kinase</keyword>
<dbReference type="EC" id="2.7.11.1" evidence="4"/>
<evidence type="ECO:0000256" key="11">
    <source>
        <dbReference type="ARBA" id="ARBA00022777"/>
    </source>
</evidence>
<name>A0A316YV29_9BASI</name>
<comment type="catalytic activity">
    <reaction evidence="15">
        <text>L-seryl-[protein] + ATP = O-phospho-L-seryl-[protein] + ADP + H(+)</text>
        <dbReference type="Rhea" id="RHEA:17989"/>
        <dbReference type="Rhea" id="RHEA-COMP:9863"/>
        <dbReference type="Rhea" id="RHEA-COMP:11604"/>
        <dbReference type="ChEBI" id="CHEBI:15378"/>
        <dbReference type="ChEBI" id="CHEBI:29999"/>
        <dbReference type="ChEBI" id="CHEBI:30616"/>
        <dbReference type="ChEBI" id="CHEBI:83421"/>
        <dbReference type="ChEBI" id="CHEBI:456216"/>
        <dbReference type="EC" id="2.7.11.1"/>
    </reaction>
</comment>
<accession>A0A316YV29</accession>
<proteinExistence type="inferred from homology"/>
<feature type="compositionally biased region" description="Low complexity" evidence="17">
    <location>
        <begin position="1"/>
        <end position="16"/>
    </location>
</feature>
<evidence type="ECO:0000256" key="5">
    <source>
        <dbReference type="ARBA" id="ARBA00022490"/>
    </source>
</evidence>
<keyword evidence="7" id="KW-0597">Phosphoprotein</keyword>
<evidence type="ECO:0000256" key="13">
    <source>
        <dbReference type="ARBA" id="ARBA00022842"/>
    </source>
</evidence>
<feature type="compositionally biased region" description="Low complexity" evidence="17">
    <location>
        <begin position="30"/>
        <end position="47"/>
    </location>
</feature>
<dbReference type="SMART" id="SM00220">
    <property type="entry name" value="S_TKc"/>
    <property type="match status" value="1"/>
</dbReference>
<keyword evidence="12 16" id="KW-0067">ATP-binding</keyword>
<keyword evidence="20" id="KW-1185">Reference proteome</keyword>
<evidence type="ECO:0000259" key="18">
    <source>
        <dbReference type="PROSITE" id="PS50011"/>
    </source>
</evidence>
<dbReference type="InterPro" id="IPR017441">
    <property type="entry name" value="Protein_kinase_ATP_BS"/>
</dbReference>
<keyword evidence="9" id="KW-0479">Metal-binding</keyword>
<keyword evidence="5" id="KW-0963">Cytoplasm</keyword>
<dbReference type="PANTHER" id="PTHR48012:SF27">
    <property type="entry name" value="SERINE_THREONINE-PROTEIN KINASE SID1"/>
    <property type="match status" value="1"/>
</dbReference>
<evidence type="ECO:0000256" key="8">
    <source>
        <dbReference type="ARBA" id="ARBA00022679"/>
    </source>
</evidence>
<dbReference type="InterPro" id="IPR011009">
    <property type="entry name" value="Kinase-like_dom_sf"/>
</dbReference>
<dbReference type="GeneID" id="37042358"/>
<dbReference type="RefSeq" id="XP_025380475.1">
    <property type="nucleotide sequence ID" value="XM_025520442.1"/>
</dbReference>
<reference evidence="19 20" key="1">
    <citation type="journal article" date="2018" name="Mol. Biol. Evol.">
        <title>Broad Genomic Sampling Reveals a Smut Pathogenic Ancestry of the Fungal Clade Ustilaginomycotina.</title>
        <authorList>
            <person name="Kijpornyongpan T."/>
            <person name="Mondo S.J."/>
            <person name="Barry K."/>
            <person name="Sandor L."/>
            <person name="Lee J."/>
            <person name="Lipzen A."/>
            <person name="Pangilinan J."/>
            <person name="LaButti K."/>
            <person name="Hainaut M."/>
            <person name="Henrissat B."/>
            <person name="Grigoriev I.V."/>
            <person name="Spatafora J.W."/>
            <person name="Aime M.C."/>
        </authorList>
    </citation>
    <scope>NUCLEOTIDE SEQUENCE [LARGE SCALE GENOMIC DNA]</scope>
    <source>
        <strain evidence="19 20">MCA 4198</strain>
    </source>
</reference>
<keyword evidence="10 16" id="KW-0547">Nucleotide-binding</keyword>
<evidence type="ECO:0000256" key="6">
    <source>
        <dbReference type="ARBA" id="ARBA00022527"/>
    </source>
</evidence>
<dbReference type="GO" id="GO:0046872">
    <property type="term" value="F:metal ion binding"/>
    <property type="evidence" value="ECO:0007669"/>
    <property type="project" value="UniProtKB-KW"/>
</dbReference>
<feature type="region of interest" description="Disordered" evidence="17">
    <location>
        <begin position="1"/>
        <end position="90"/>
    </location>
</feature>
<dbReference type="InterPro" id="IPR000719">
    <property type="entry name" value="Prot_kinase_dom"/>
</dbReference>
<evidence type="ECO:0000256" key="7">
    <source>
        <dbReference type="ARBA" id="ARBA00022553"/>
    </source>
</evidence>
<organism evidence="19 20">
    <name type="scientific">Acaromyces ingoldii</name>
    <dbReference type="NCBI Taxonomy" id="215250"/>
    <lineage>
        <taxon>Eukaryota</taxon>
        <taxon>Fungi</taxon>
        <taxon>Dikarya</taxon>
        <taxon>Basidiomycota</taxon>
        <taxon>Ustilaginomycotina</taxon>
        <taxon>Exobasidiomycetes</taxon>
        <taxon>Exobasidiales</taxon>
        <taxon>Cryptobasidiaceae</taxon>
        <taxon>Acaromyces</taxon>
    </lineage>
</organism>
<keyword evidence="13" id="KW-0460">Magnesium</keyword>
<evidence type="ECO:0000256" key="1">
    <source>
        <dbReference type="ARBA" id="ARBA00001946"/>
    </source>
</evidence>
<feature type="compositionally biased region" description="Basic and acidic residues" evidence="17">
    <location>
        <begin position="578"/>
        <end position="595"/>
    </location>
</feature>
<dbReference type="FunFam" id="1.10.510.10:FF:000411">
    <property type="entry name" value="Probable Ste20-like kinase Don3"/>
    <property type="match status" value="1"/>
</dbReference>
<dbReference type="PROSITE" id="PS00107">
    <property type="entry name" value="PROTEIN_KINASE_ATP"/>
    <property type="match status" value="1"/>
</dbReference>
<keyword evidence="8" id="KW-0808">Transferase</keyword>
<comment type="cofactor">
    <cofactor evidence="1">
        <name>Mg(2+)</name>
        <dbReference type="ChEBI" id="CHEBI:18420"/>
    </cofactor>
</comment>
<evidence type="ECO:0000313" key="20">
    <source>
        <dbReference type="Proteomes" id="UP000245768"/>
    </source>
</evidence>
<dbReference type="Pfam" id="PF00069">
    <property type="entry name" value="Pkinase"/>
    <property type="match status" value="1"/>
</dbReference>
<evidence type="ECO:0000256" key="12">
    <source>
        <dbReference type="ARBA" id="ARBA00022840"/>
    </source>
</evidence>
<dbReference type="CDD" id="cd06609">
    <property type="entry name" value="STKc_MST3_like"/>
    <property type="match status" value="1"/>
</dbReference>
<dbReference type="OrthoDB" id="248923at2759"/>
<evidence type="ECO:0000256" key="2">
    <source>
        <dbReference type="ARBA" id="ARBA00004496"/>
    </source>
</evidence>
<evidence type="ECO:0000313" key="19">
    <source>
        <dbReference type="EMBL" id="PWN93277.1"/>
    </source>
</evidence>
<dbReference type="GO" id="GO:0005524">
    <property type="term" value="F:ATP binding"/>
    <property type="evidence" value="ECO:0007669"/>
    <property type="project" value="UniProtKB-UniRule"/>
</dbReference>
<dbReference type="GO" id="GO:0005737">
    <property type="term" value="C:cytoplasm"/>
    <property type="evidence" value="ECO:0007669"/>
    <property type="project" value="UniProtKB-SubCell"/>
</dbReference>
<feature type="binding site" evidence="16">
    <location>
        <position position="131"/>
    </location>
    <ligand>
        <name>ATP</name>
        <dbReference type="ChEBI" id="CHEBI:30616"/>
    </ligand>
</feature>
<feature type="compositionally biased region" description="Polar residues" evidence="17">
    <location>
        <begin position="559"/>
        <end position="571"/>
    </location>
</feature>
<dbReference type="STRING" id="215250.A0A316YV29"/>
<evidence type="ECO:0000256" key="17">
    <source>
        <dbReference type="SAM" id="MobiDB-lite"/>
    </source>
</evidence>
<dbReference type="EMBL" id="KZ819634">
    <property type="protein sequence ID" value="PWN93277.1"/>
    <property type="molecule type" value="Genomic_DNA"/>
</dbReference>
<comment type="similarity">
    <text evidence="3">Belongs to the protein kinase superfamily. STE Ser/Thr protein kinase family. STE20 subfamily.</text>
</comment>
<dbReference type="Gene3D" id="1.10.510.10">
    <property type="entry name" value="Transferase(Phosphotransferase) domain 1"/>
    <property type="match status" value="1"/>
</dbReference>
<evidence type="ECO:0000256" key="3">
    <source>
        <dbReference type="ARBA" id="ARBA00008874"/>
    </source>
</evidence>
<dbReference type="GO" id="GO:0004674">
    <property type="term" value="F:protein serine/threonine kinase activity"/>
    <property type="evidence" value="ECO:0007669"/>
    <property type="project" value="UniProtKB-KW"/>
</dbReference>